<keyword evidence="4" id="KW-1015">Disulfide bond</keyword>
<evidence type="ECO:0000256" key="4">
    <source>
        <dbReference type="ARBA" id="ARBA00023157"/>
    </source>
</evidence>
<dbReference type="Proteomes" id="UP000198287">
    <property type="component" value="Unassembled WGS sequence"/>
</dbReference>
<dbReference type="PANTHER" id="PTHR23301:SF0">
    <property type="entry name" value="CHITIN-BINDING TYPE-2 DOMAIN-CONTAINING PROTEIN-RELATED"/>
    <property type="match status" value="1"/>
</dbReference>
<evidence type="ECO:0000256" key="3">
    <source>
        <dbReference type="ARBA" id="ARBA00022737"/>
    </source>
</evidence>
<accession>A0A226DII5</accession>
<name>A0A226DII5_FOLCA</name>
<dbReference type="PANTHER" id="PTHR23301">
    <property type="entry name" value="CHITIN BINDING PERITROPHIN-A"/>
    <property type="match status" value="1"/>
</dbReference>
<sequence>MDIFNIFFIILTHTFVQETFSTFVAEICKGKLPSKLQAFSVAYDGDDSIYIFGGTGSFFDDKDREVIRRYSISTDRVESFAKFSPNLIYGTAMYNQAGFFYYFGGYEYSASEYFSNKIYQFHPSNKSVNTVGTLLPFRVYESADFQINSSTIYFWGGYGDDRLLFSYNGVTSSITKLRDLPISYNTGTALYDKIGEVAYIFGSEPRQSNNTAAPILTGAPIVEYNPNKDTLKIVYFSNFPGITSYMRASPVSDDKRRVGYIVGGYNSNGTILQVNYTTLHVCNISVQNIPGAENGTVFNRAGTVFVPKLDRIYILGGLLTRFNTTTDLVESTTVLEDIYYIDLRRGQDATETTTAPTTATPTTPTTSIPISADCAKKADGFYPDPDFCKAFFGCLAGKGSDYLCPKELLFDPAKLKCNFPHLVVCNFTCKNKPNGIYADPNPTKCDTFFGCMNGVKNSFKCPNLLVFDRSELRCNYPLFVKC</sequence>
<dbReference type="Gene3D" id="2.170.140.10">
    <property type="entry name" value="Chitin binding domain"/>
    <property type="match status" value="1"/>
</dbReference>
<gene>
    <name evidence="8" type="ORF">Fcan01_20466</name>
</gene>
<dbReference type="Gene3D" id="2.120.10.80">
    <property type="entry name" value="Kelch-type beta propeller"/>
    <property type="match status" value="1"/>
</dbReference>
<proteinExistence type="predicted"/>
<evidence type="ECO:0000256" key="2">
    <source>
        <dbReference type="ARBA" id="ARBA00022729"/>
    </source>
</evidence>
<feature type="domain" description="Chitin-binding type-2" evidence="7">
    <location>
        <begin position="371"/>
        <end position="425"/>
    </location>
</feature>
<dbReference type="Gene3D" id="3.20.20.80">
    <property type="entry name" value="Glycosidases"/>
    <property type="match status" value="1"/>
</dbReference>
<keyword evidence="9" id="KW-1185">Reference proteome</keyword>
<dbReference type="InterPro" id="IPR051940">
    <property type="entry name" value="Chitin_bind-dev_reg"/>
</dbReference>
<protein>
    <submittedName>
        <fullName evidence="8">Putative endochitinase</fullName>
    </submittedName>
</protein>
<dbReference type="InterPro" id="IPR002557">
    <property type="entry name" value="Chitin-bd_dom"/>
</dbReference>
<feature type="chain" id="PRO_5012488734" evidence="6">
    <location>
        <begin position="22"/>
        <end position="482"/>
    </location>
</feature>
<dbReference type="EMBL" id="LNIX01000019">
    <property type="protein sequence ID" value="OXA44644.1"/>
    <property type="molecule type" value="Genomic_DNA"/>
</dbReference>
<keyword evidence="3" id="KW-0677">Repeat</keyword>
<dbReference type="SUPFAM" id="SSF117281">
    <property type="entry name" value="Kelch motif"/>
    <property type="match status" value="2"/>
</dbReference>
<dbReference type="GO" id="GO:0008061">
    <property type="term" value="F:chitin binding"/>
    <property type="evidence" value="ECO:0007669"/>
    <property type="project" value="UniProtKB-KW"/>
</dbReference>
<evidence type="ECO:0000313" key="8">
    <source>
        <dbReference type="EMBL" id="OXA44644.1"/>
    </source>
</evidence>
<keyword evidence="1" id="KW-0147">Chitin-binding</keyword>
<evidence type="ECO:0000259" key="7">
    <source>
        <dbReference type="PROSITE" id="PS50940"/>
    </source>
</evidence>
<reference evidence="8 9" key="1">
    <citation type="submission" date="2015-12" db="EMBL/GenBank/DDBJ databases">
        <title>The genome of Folsomia candida.</title>
        <authorList>
            <person name="Faddeeva A."/>
            <person name="Derks M.F."/>
            <person name="Anvar Y."/>
            <person name="Smit S."/>
            <person name="Van Straalen N."/>
            <person name="Roelofs D."/>
        </authorList>
    </citation>
    <scope>NUCLEOTIDE SEQUENCE [LARGE SCALE GENOMIC DNA]</scope>
    <source>
        <strain evidence="8 9">VU population</strain>
        <tissue evidence="8">Whole body</tissue>
    </source>
</reference>
<comment type="caution">
    <text evidence="8">The sequence shown here is derived from an EMBL/GenBank/DDBJ whole genome shotgun (WGS) entry which is preliminary data.</text>
</comment>
<dbReference type="InterPro" id="IPR015915">
    <property type="entry name" value="Kelch-typ_b-propeller"/>
</dbReference>
<dbReference type="InterPro" id="IPR036508">
    <property type="entry name" value="Chitin-bd_dom_sf"/>
</dbReference>
<organism evidence="8 9">
    <name type="scientific">Folsomia candida</name>
    <name type="common">Springtail</name>
    <dbReference type="NCBI Taxonomy" id="158441"/>
    <lineage>
        <taxon>Eukaryota</taxon>
        <taxon>Metazoa</taxon>
        <taxon>Ecdysozoa</taxon>
        <taxon>Arthropoda</taxon>
        <taxon>Hexapoda</taxon>
        <taxon>Collembola</taxon>
        <taxon>Entomobryomorpha</taxon>
        <taxon>Isotomoidea</taxon>
        <taxon>Isotomidae</taxon>
        <taxon>Proisotominae</taxon>
        <taxon>Folsomia</taxon>
    </lineage>
</organism>
<keyword evidence="5" id="KW-0325">Glycoprotein</keyword>
<dbReference type="OrthoDB" id="432528at2759"/>
<dbReference type="Pfam" id="PF01607">
    <property type="entry name" value="CBM_14"/>
    <property type="match status" value="2"/>
</dbReference>
<dbReference type="PROSITE" id="PS50940">
    <property type="entry name" value="CHIT_BIND_II"/>
    <property type="match status" value="2"/>
</dbReference>
<feature type="signal peptide" evidence="6">
    <location>
        <begin position="1"/>
        <end position="21"/>
    </location>
</feature>
<dbReference type="GO" id="GO:0005576">
    <property type="term" value="C:extracellular region"/>
    <property type="evidence" value="ECO:0007669"/>
    <property type="project" value="InterPro"/>
</dbReference>
<dbReference type="AlphaFoldDB" id="A0A226DII5"/>
<dbReference type="SUPFAM" id="SSF57625">
    <property type="entry name" value="Invertebrate chitin-binding proteins"/>
    <property type="match status" value="2"/>
</dbReference>
<evidence type="ECO:0000256" key="5">
    <source>
        <dbReference type="ARBA" id="ARBA00023180"/>
    </source>
</evidence>
<evidence type="ECO:0000313" key="9">
    <source>
        <dbReference type="Proteomes" id="UP000198287"/>
    </source>
</evidence>
<evidence type="ECO:0000256" key="6">
    <source>
        <dbReference type="SAM" id="SignalP"/>
    </source>
</evidence>
<feature type="domain" description="Chitin-binding type-2" evidence="7">
    <location>
        <begin position="426"/>
        <end position="482"/>
    </location>
</feature>
<evidence type="ECO:0000256" key="1">
    <source>
        <dbReference type="ARBA" id="ARBA00022669"/>
    </source>
</evidence>
<dbReference type="SMART" id="SM00494">
    <property type="entry name" value="ChtBD2"/>
    <property type="match status" value="2"/>
</dbReference>
<keyword evidence="2 6" id="KW-0732">Signal</keyword>